<evidence type="ECO:0000313" key="1">
    <source>
        <dbReference type="EMBL" id="MDF2260539.1"/>
    </source>
</evidence>
<protein>
    <submittedName>
        <fullName evidence="1">Uncharacterized protein</fullName>
    </submittedName>
</protein>
<comment type="caution">
    <text evidence="1">The sequence shown here is derived from an EMBL/GenBank/DDBJ whole genome shotgun (WGS) entry which is preliminary data.</text>
</comment>
<name>A0ABT5Z9P0_9ACTN</name>
<dbReference type="RefSeq" id="WP_275821244.1">
    <property type="nucleotide sequence ID" value="NZ_BAAANM010000034.1"/>
</dbReference>
<proteinExistence type="predicted"/>
<dbReference type="Proteomes" id="UP001220022">
    <property type="component" value="Unassembled WGS sequence"/>
</dbReference>
<keyword evidence="2" id="KW-1185">Reference proteome</keyword>
<dbReference type="EMBL" id="JARHTQ010000036">
    <property type="protein sequence ID" value="MDF2260539.1"/>
    <property type="molecule type" value="Genomic_DNA"/>
</dbReference>
<sequence>MDYVTSYRQADTVASDFNEVMALLGLGLEDERFRALPRTGPDGEPLVVLTVEAVQLCVAVLVALAECL</sequence>
<accession>A0ABT5Z9P0</accession>
<gene>
    <name evidence="1" type="ORF">P2L57_33985</name>
</gene>
<reference evidence="1 2" key="1">
    <citation type="submission" date="2023-03" db="EMBL/GenBank/DDBJ databases">
        <title>Draft genome sequence of type strain Streptomyces ferralitis JCM 14344.</title>
        <authorList>
            <person name="Klaysubun C."/>
            <person name="Duangmal K."/>
        </authorList>
    </citation>
    <scope>NUCLEOTIDE SEQUENCE [LARGE SCALE GENOMIC DNA]</scope>
    <source>
        <strain evidence="1 2">JCM 14344</strain>
    </source>
</reference>
<organism evidence="1 2">
    <name type="scientific">Streptantibioticus ferralitis</name>
    <dbReference type="NCBI Taxonomy" id="236510"/>
    <lineage>
        <taxon>Bacteria</taxon>
        <taxon>Bacillati</taxon>
        <taxon>Actinomycetota</taxon>
        <taxon>Actinomycetes</taxon>
        <taxon>Kitasatosporales</taxon>
        <taxon>Streptomycetaceae</taxon>
        <taxon>Streptantibioticus</taxon>
    </lineage>
</organism>
<evidence type="ECO:0000313" key="2">
    <source>
        <dbReference type="Proteomes" id="UP001220022"/>
    </source>
</evidence>